<dbReference type="EMBL" id="LCWV01000003">
    <property type="protein sequence ID" value="PWI74508.1"/>
    <property type="molecule type" value="Genomic_DNA"/>
</dbReference>
<feature type="compositionally biased region" description="Basic residues" evidence="1">
    <location>
        <begin position="1"/>
        <end position="11"/>
    </location>
</feature>
<proteinExistence type="predicted"/>
<dbReference type="Proteomes" id="UP000245956">
    <property type="component" value="Unassembled WGS sequence"/>
</dbReference>
<organism evidence="2 3">
    <name type="scientific">Purpureocillium lilacinum</name>
    <name type="common">Paecilomyces lilacinus</name>
    <dbReference type="NCBI Taxonomy" id="33203"/>
    <lineage>
        <taxon>Eukaryota</taxon>
        <taxon>Fungi</taxon>
        <taxon>Dikarya</taxon>
        <taxon>Ascomycota</taxon>
        <taxon>Pezizomycotina</taxon>
        <taxon>Sordariomycetes</taxon>
        <taxon>Hypocreomycetidae</taxon>
        <taxon>Hypocreales</taxon>
        <taxon>Ophiocordycipitaceae</taxon>
        <taxon>Purpureocillium</taxon>
    </lineage>
</organism>
<evidence type="ECO:0000313" key="2">
    <source>
        <dbReference type="EMBL" id="PWI74508.1"/>
    </source>
</evidence>
<reference evidence="2 3" key="1">
    <citation type="journal article" date="2016" name="Front. Microbiol.">
        <title>Genome and transcriptome sequences reveal the specific parasitism of the nematophagous Purpureocillium lilacinum 36-1.</title>
        <authorList>
            <person name="Xie J."/>
            <person name="Li S."/>
            <person name="Mo C."/>
            <person name="Xiao X."/>
            <person name="Peng D."/>
            <person name="Wang G."/>
            <person name="Xiao Y."/>
        </authorList>
    </citation>
    <scope>NUCLEOTIDE SEQUENCE [LARGE SCALE GENOMIC DNA]</scope>
    <source>
        <strain evidence="2 3">36-1</strain>
    </source>
</reference>
<evidence type="ECO:0000313" key="3">
    <source>
        <dbReference type="Proteomes" id="UP000245956"/>
    </source>
</evidence>
<name>A0A2U3EJ23_PURLI</name>
<comment type="caution">
    <text evidence="2">The sequence shown here is derived from an EMBL/GenBank/DDBJ whole genome shotgun (WGS) entry which is preliminary data.</text>
</comment>
<feature type="region of interest" description="Disordered" evidence="1">
    <location>
        <begin position="195"/>
        <end position="215"/>
    </location>
</feature>
<sequence>MREHATRRKSRNAAPPPPQEKKKAMRHSLRRNIDRHARTQAGSAWLMERLARHARLQRVLLAFNRPPQGGTSSVVDICGGLPGFFPSKQRSAGHTQPTYQPGTGTGTLTLSALRVVPPDARASIHPSYIVNVARVHSFTHIFCSLYPPQDQQQSKKRRGNSVPPRRSLLAPFPCPGGDRLIWHFALHPFRCDRSRGGSRVGGSSSPPSTDADTRPISQSQLDSLQERDLPARTPVVHHPQRFAHQLLTSRCCSETSLVAYQHLRDLTRACICLISMLTRAPPPASPPSRVRFHRFNPPFFKNSHHASSHPPLALAKAFPRSKTLQKFGRHPGARRETKLASIKQPGPAIYMPAPQVGFAPI</sequence>
<dbReference type="AlphaFoldDB" id="A0A2U3EJ23"/>
<feature type="region of interest" description="Disordered" evidence="1">
    <location>
        <begin position="149"/>
        <end position="169"/>
    </location>
</feature>
<feature type="region of interest" description="Disordered" evidence="1">
    <location>
        <begin position="1"/>
        <end position="29"/>
    </location>
</feature>
<evidence type="ECO:0000256" key="1">
    <source>
        <dbReference type="SAM" id="MobiDB-lite"/>
    </source>
</evidence>
<gene>
    <name evidence="2" type="ORF">PCL_07822</name>
</gene>
<accession>A0A2U3EJ23</accession>
<protein>
    <submittedName>
        <fullName evidence="2">Uncharacterized protein</fullName>
    </submittedName>
</protein>